<sequence length="181" mass="20089">MALKLYGSPYSTSTKCVAIVALLWEKNVPFEFIAINLIKGEHKVPTFVARQPFWQVPFIMHCFILYESRGTGHYIASKYASQGPSLIPTSDLKTAALFEQALNHRLFHLAGMYRRFVPIICGIQGVQEADEAVVVENKALDVYKIILSKQPYVAGNALTPADLFHLSCRAGVGGDLLQTVF</sequence>
<dbReference type="PANTHER" id="PTHR43900:SF3">
    <property type="entry name" value="GLUTATHIONE S-TRANSFERASE RHO"/>
    <property type="match status" value="1"/>
</dbReference>
<organism evidence="4 5">
    <name type="scientific">Athelia psychrophila</name>
    <dbReference type="NCBI Taxonomy" id="1759441"/>
    <lineage>
        <taxon>Eukaryota</taxon>
        <taxon>Fungi</taxon>
        <taxon>Dikarya</taxon>
        <taxon>Basidiomycota</taxon>
        <taxon>Agaricomycotina</taxon>
        <taxon>Agaricomycetes</taxon>
        <taxon>Agaricomycetidae</taxon>
        <taxon>Atheliales</taxon>
        <taxon>Atheliaceae</taxon>
        <taxon>Athelia</taxon>
    </lineage>
</organism>
<dbReference type="STRING" id="436010.A0A166J8S9"/>
<keyword evidence="2" id="KW-0808">Transferase</keyword>
<dbReference type="Proteomes" id="UP000076532">
    <property type="component" value="Unassembled WGS sequence"/>
</dbReference>
<name>A0A166J8S9_9AGAM</name>
<dbReference type="AlphaFoldDB" id="A0A166J8S9"/>
<dbReference type="PROSITE" id="PS50404">
    <property type="entry name" value="GST_NTER"/>
    <property type="match status" value="1"/>
</dbReference>
<dbReference type="InterPro" id="IPR004045">
    <property type="entry name" value="Glutathione_S-Trfase_N"/>
</dbReference>
<dbReference type="InterPro" id="IPR036249">
    <property type="entry name" value="Thioredoxin-like_sf"/>
</dbReference>
<evidence type="ECO:0000256" key="2">
    <source>
        <dbReference type="ARBA" id="ARBA00022679"/>
    </source>
</evidence>
<dbReference type="GO" id="GO:0006749">
    <property type="term" value="P:glutathione metabolic process"/>
    <property type="evidence" value="ECO:0007669"/>
    <property type="project" value="TreeGrafter"/>
</dbReference>
<dbReference type="Pfam" id="PF02798">
    <property type="entry name" value="GST_N"/>
    <property type="match status" value="1"/>
</dbReference>
<protein>
    <recommendedName>
        <fullName evidence="1">glutathione transferase</fullName>
        <ecNumber evidence="1">2.5.1.18</ecNumber>
    </recommendedName>
</protein>
<gene>
    <name evidence="4" type="ORF">FIBSPDRAFT_742039</name>
</gene>
<dbReference type="EC" id="2.5.1.18" evidence="1"/>
<reference evidence="4 5" key="1">
    <citation type="journal article" date="2016" name="Mol. Biol. Evol.">
        <title>Comparative Genomics of Early-Diverging Mushroom-Forming Fungi Provides Insights into the Origins of Lignocellulose Decay Capabilities.</title>
        <authorList>
            <person name="Nagy L.G."/>
            <person name="Riley R."/>
            <person name="Tritt A."/>
            <person name="Adam C."/>
            <person name="Daum C."/>
            <person name="Floudas D."/>
            <person name="Sun H."/>
            <person name="Yadav J.S."/>
            <person name="Pangilinan J."/>
            <person name="Larsson K.H."/>
            <person name="Matsuura K."/>
            <person name="Barry K."/>
            <person name="Labutti K."/>
            <person name="Kuo R."/>
            <person name="Ohm R.A."/>
            <person name="Bhattacharya S.S."/>
            <person name="Shirouzu T."/>
            <person name="Yoshinaga Y."/>
            <person name="Martin F.M."/>
            <person name="Grigoriev I.V."/>
            <person name="Hibbett D.S."/>
        </authorList>
    </citation>
    <scope>NUCLEOTIDE SEQUENCE [LARGE SCALE GENOMIC DNA]</scope>
    <source>
        <strain evidence="4 5">CBS 109695</strain>
    </source>
</reference>
<dbReference type="SUPFAM" id="SSF47616">
    <property type="entry name" value="GST C-terminal domain-like"/>
    <property type="match status" value="1"/>
</dbReference>
<feature type="domain" description="GST N-terminal" evidence="3">
    <location>
        <begin position="1"/>
        <end position="83"/>
    </location>
</feature>
<evidence type="ECO:0000313" key="4">
    <source>
        <dbReference type="EMBL" id="KZP20609.1"/>
    </source>
</evidence>
<keyword evidence="5" id="KW-1185">Reference proteome</keyword>
<accession>A0A166J8S9</accession>
<dbReference type="SUPFAM" id="SSF52833">
    <property type="entry name" value="Thioredoxin-like"/>
    <property type="match status" value="1"/>
</dbReference>
<dbReference type="Gene3D" id="3.40.30.10">
    <property type="entry name" value="Glutaredoxin"/>
    <property type="match status" value="1"/>
</dbReference>
<dbReference type="EMBL" id="KV417553">
    <property type="protein sequence ID" value="KZP20609.1"/>
    <property type="molecule type" value="Genomic_DNA"/>
</dbReference>
<dbReference type="Gene3D" id="1.20.1050.10">
    <property type="match status" value="1"/>
</dbReference>
<proteinExistence type="predicted"/>
<evidence type="ECO:0000256" key="1">
    <source>
        <dbReference type="ARBA" id="ARBA00012452"/>
    </source>
</evidence>
<dbReference type="GO" id="GO:0005737">
    <property type="term" value="C:cytoplasm"/>
    <property type="evidence" value="ECO:0007669"/>
    <property type="project" value="TreeGrafter"/>
</dbReference>
<dbReference type="GO" id="GO:0004364">
    <property type="term" value="F:glutathione transferase activity"/>
    <property type="evidence" value="ECO:0007669"/>
    <property type="project" value="UniProtKB-EC"/>
</dbReference>
<dbReference type="GO" id="GO:0043295">
    <property type="term" value="F:glutathione binding"/>
    <property type="evidence" value="ECO:0007669"/>
    <property type="project" value="TreeGrafter"/>
</dbReference>
<dbReference type="PANTHER" id="PTHR43900">
    <property type="entry name" value="GLUTATHIONE S-TRANSFERASE RHO"/>
    <property type="match status" value="1"/>
</dbReference>
<evidence type="ECO:0000259" key="3">
    <source>
        <dbReference type="PROSITE" id="PS50404"/>
    </source>
</evidence>
<dbReference type="OrthoDB" id="249703at2759"/>
<evidence type="ECO:0000313" key="5">
    <source>
        <dbReference type="Proteomes" id="UP000076532"/>
    </source>
</evidence>
<dbReference type="InterPro" id="IPR036282">
    <property type="entry name" value="Glutathione-S-Trfase_C_sf"/>
</dbReference>